<proteinExistence type="inferred from homology"/>
<dbReference type="SUPFAM" id="SSF53850">
    <property type="entry name" value="Periplasmic binding protein-like II"/>
    <property type="match status" value="1"/>
</dbReference>
<evidence type="ECO:0000313" key="4">
    <source>
        <dbReference type="EMBL" id="SES70793.1"/>
    </source>
</evidence>
<dbReference type="OrthoDB" id="4393730at2"/>
<dbReference type="AlphaFoldDB" id="A0A1H9YP20"/>
<comment type="similarity">
    <text evidence="2">Belongs to the bacterial solute-binding protein 1 family.</text>
</comment>
<dbReference type="CDD" id="cd14748">
    <property type="entry name" value="PBP2_UgpB"/>
    <property type="match status" value="1"/>
</dbReference>
<dbReference type="PANTHER" id="PTHR43649">
    <property type="entry name" value="ARABINOSE-BINDING PROTEIN-RELATED"/>
    <property type="match status" value="1"/>
</dbReference>
<evidence type="ECO:0000313" key="5">
    <source>
        <dbReference type="Proteomes" id="UP000242642"/>
    </source>
</evidence>
<dbReference type="Pfam" id="PF13416">
    <property type="entry name" value="SBP_bac_8"/>
    <property type="match status" value="1"/>
</dbReference>
<dbReference type="GO" id="GO:0030313">
    <property type="term" value="C:cell envelope"/>
    <property type="evidence" value="ECO:0007669"/>
    <property type="project" value="UniProtKB-ARBA"/>
</dbReference>
<dbReference type="EMBL" id="FOHV01000002">
    <property type="protein sequence ID" value="SES70793.1"/>
    <property type="molecule type" value="Genomic_DNA"/>
</dbReference>
<gene>
    <name evidence="4" type="ORF">SAMN02583745_00277</name>
</gene>
<dbReference type="Gene3D" id="3.40.190.10">
    <property type="entry name" value="Periplasmic binding protein-like II"/>
    <property type="match status" value="2"/>
</dbReference>
<name>A0A1H9YP20_9GAMM</name>
<dbReference type="STRING" id="1123402.SAMN02583745_00277"/>
<keyword evidence="3" id="KW-0732">Signal</keyword>
<dbReference type="Proteomes" id="UP000242642">
    <property type="component" value="Unassembled WGS sequence"/>
</dbReference>
<dbReference type="RefSeq" id="WP_093317051.1">
    <property type="nucleotide sequence ID" value="NZ_FOHV01000002.1"/>
</dbReference>
<reference evidence="5" key="1">
    <citation type="submission" date="2016-10" db="EMBL/GenBank/DDBJ databases">
        <authorList>
            <person name="Varghese N."/>
            <person name="Submissions S."/>
        </authorList>
    </citation>
    <scope>NUCLEOTIDE SEQUENCE [LARGE SCALE GENOMIC DNA]</scope>
    <source>
        <strain evidence="5">DSM 18579</strain>
    </source>
</reference>
<protein>
    <submittedName>
        <fullName evidence="4">sn-glycerol 3-phosphate transport system substrate-binding protein</fullName>
    </submittedName>
</protein>
<evidence type="ECO:0000256" key="1">
    <source>
        <dbReference type="ARBA" id="ARBA00004418"/>
    </source>
</evidence>
<sequence length="434" mass="48161">MLKKLIFSTLLLSSVSAVHAKTDIDFMFPVPVQGKLAQEMNLLTKQFNESQDDINVTPIFTGDYDSTKMKAAAAQKAGNSPSVVITAANNIHDLVISDSIYPMEEIIDTTGGSAEEFLTNEFWAALHSNAMVSGKAYAIPFHNSTPLLYYNKTLLNEAGLSVPQNWEEVIQVAKVLTNKEKNQWGIMLPTINTDYAAWILASLTYANGGQFYNPDYAGEVYYDAPSTIGALTFWRDLVYKYEVMPSGVLDNNAISSAFFEGRLGMAFLSTGALKFMKDNSKDFEMGVAFMPAQVTRGVPIGGASLVSYRGITDEQKKAAGVFINFLVSPENAARWSQATGYFAPRKSAYDLPEMKKFMQDNPEAKIALDQLQYAKGWYSMYDTVTVRRAIENRIQRLVNEPDYSPEQAAKDAQEEANKLLEPYVSKTALKKLDP</sequence>
<comment type="subcellular location">
    <subcellularLocation>
        <location evidence="1">Periplasm</location>
    </subcellularLocation>
</comment>
<organism evidence="4 5">
    <name type="scientific">Thorsellia anophelis DSM 18579</name>
    <dbReference type="NCBI Taxonomy" id="1123402"/>
    <lineage>
        <taxon>Bacteria</taxon>
        <taxon>Pseudomonadati</taxon>
        <taxon>Pseudomonadota</taxon>
        <taxon>Gammaproteobacteria</taxon>
        <taxon>Enterobacterales</taxon>
        <taxon>Thorselliaceae</taxon>
        <taxon>Thorsellia</taxon>
    </lineage>
</organism>
<dbReference type="InterPro" id="IPR050490">
    <property type="entry name" value="Bact_solute-bd_prot1"/>
</dbReference>
<evidence type="ECO:0000256" key="2">
    <source>
        <dbReference type="ARBA" id="ARBA00008520"/>
    </source>
</evidence>
<feature type="chain" id="PRO_5017279823" evidence="3">
    <location>
        <begin position="21"/>
        <end position="434"/>
    </location>
</feature>
<dbReference type="InterPro" id="IPR006059">
    <property type="entry name" value="SBP"/>
</dbReference>
<keyword evidence="5" id="KW-1185">Reference proteome</keyword>
<evidence type="ECO:0000256" key="3">
    <source>
        <dbReference type="SAM" id="SignalP"/>
    </source>
</evidence>
<feature type="signal peptide" evidence="3">
    <location>
        <begin position="1"/>
        <end position="20"/>
    </location>
</feature>
<accession>A0A1H9YP20</accession>
<dbReference type="GO" id="GO:0042597">
    <property type="term" value="C:periplasmic space"/>
    <property type="evidence" value="ECO:0007669"/>
    <property type="project" value="UniProtKB-SubCell"/>
</dbReference>
<dbReference type="PANTHER" id="PTHR43649:SF30">
    <property type="entry name" value="ABC TRANSPORTER SUBSTRATE-BINDING PROTEIN"/>
    <property type="match status" value="1"/>
</dbReference>